<gene>
    <name evidence="3" type="ORF">SAMN02746009_01355</name>
</gene>
<dbReference type="InterPro" id="IPR018639">
    <property type="entry name" value="DUF2062"/>
</dbReference>
<dbReference type="PANTHER" id="PTHR35102">
    <property type="entry name" value="E3 UBIQUITIN-PROTEIN LIGASE"/>
    <property type="match status" value="1"/>
</dbReference>
<keyword evidence="1" id="KW-0472">Membrane</keyword>
<keyword evidence="4" id="KW-1185">Reference proteome</keyword>
<dbReference type="Pfam" id="PF09835">
    <property type="entry name" value="DUF2062"/>
    <property type="match status" value="1"/>
</dbReference>
<evidence type="ECO:0000313" key="4">
    <source>
        <dbReference type="Proteomes" id="UP000183947"/>
    </source>
</evidence>
<dbReference type="EMBL" id="FRAS01000005">
    <property type="protein sequence ID" value="SHK68351.1"/>
    <property type="molecule type" value="Genomic_DNA"/>
</dbReference>
<dbReference type="Proteomes" id="UP000183947">
    <property type="component" value="Unassembled WGS sequence"/>
</dbReference>
<evidence type="ECO:0000259" key="2">
    <source>
        <dbReference type="Pfam" id="PF09835"/>
    </source>
</evidence>
<dbReference type="AlphaFoldDB" id="A0A1M6UGQ4"/>
<dbReference type="STRING" id="1121959.SAMN02746009_01355"/>
<feature type="transmembrane region" description="Helical" evidence="1">
    <location>
        <begin position="39"/>
        <end position="61"/>
    </location>
</feature>
<dbReference type="PANTHER" id="PTHR35102:SF1">
    <property type="entry name" value="E3 UBIQUITIN-PROTEIN LIGASE"/>
    <property type="match status" value="1"/>
</dbReference>
<keyword evidence="1" id="KW-1133">Transmembrane helix</keyword>
<reference evidence="4" key="1">
    <citation type="submission" date="2016-11" db="EMBL/GenBank/DDBJ databases">
        <authorList>
            <person name="Varghese N."/>
            <person name="Submissions S."/>
        </authorList>
    </citation>
    <scope>NUCLEOTIDE SEQUENCE [LARGE SCALE GENOMIC DNA]</scope>
    <source>
        <strain evidence="4">DSM 18569</strain>
    </source>
</reference>
<evidence type="ECO:0000313" key="3">
    <source>
        <dbReference type="EMBL" id="SHK68351.1"/>
    </source>
</evidence>
<feature type="domain" description="DUF2062" evidence="2">
    <location>
        <begin position="22"/>
        <end position="166"/>
    </location>
</feature>
<organism evidence="3 4">
    <name type="scientific">Hymenobacter psychrotolerans DSM 18569</name>
    <dbReference type="NCBI Taxonomy" id="1121959"/>
    <lineage>
        <taxon>Bacteria</taxon>
        <taxon>Pseudomonadati</taxon>
        <taxon>Bacteroidota</taxon>
        <taxon>Cytophagia</taxon>
        <taxon>Cytophagales</taxon>
        <taxon>Hymenobacteraceae</taxon>
        <taxon>Hymenobacter</taxon>
    </lineage>
</organism>
<evidence type="ECO:0000256" key="1">
    <source>
        <dbReference type="SAM" id="Phobius"/>
    </source>
</evidence>
<protein>
    <recommendedName>
        <fullName evidence="2">DUF2062 domain-containing protein</fullName>
    </recommendedName>
</protein>
<feature type="transmembrane region" description="Helical" evidence="1">
    <location>
        <begin position="73"/>
        <end position="95"/>
    </location>
</feature>
<keyword evidence="1" id="KW-0812">Transmembrane</keyword>
<proteinExistence type="predicted"/>
<feature type="transmembrane region" description="Helical" evidence="1">
    <location>
        <begin position="129"/>
        <end position="156"/>
    </location>
</feature>
<name>A0A1M6UGQ4_9BACT</name>
<accession>A0A1M6UGQ4</accession>
<sequence>MSVSVPPVSPPPVPASWWRRRIAGPLLNLLKQGLSPAQLSLTVALGVIFGTVPILGITTLMATATAMRLRLNVAALLLISHLMSPLQLLLVIPLLKLGARLLDDQKGPALTLPKLQYLFANDWGQALRLLWLAGLGALLIWAVVSVPVGVALNFGLRPVFRRLLARQAGKETPAEAAE</sequence>
<dbReference type="RefSeq" id="WP_073282398.1">
    <property type="nucleotide sequence ID" value="NZ_FRAS01000005.1"/>
</dbReference>